<gene>
    <name evidence="2" type="ORF">HAQ05_03740</name>
</gene>
<evidence type="ECO:0000259" key="1">
    <source>
        <dbReference type="Pfam" id="PF14258"/>
    </source>
</evidence>
<reference evidence="2 3" key="1">
    <citation type="journal article" date="2020" name="Insects">
        <title>Bacteria Belonging to Pseudomonas typographi sp. nov. from the Bark Beetle Ips typographus Have Genomic Potential to Aid in the Host Ecology.</title>
        <authorList>
            <person name="Peral-Aranega E."/>
            <person name="Saati-Santamaria Z."/>
            <person name="Kolarik M."/>
            <person name="Rivas R."/>
            <person name="Garcia-Fraile P."/>
        </authorList>
    </citation>
    <scope>NUCLEOTIDE SEQUENCE [LARGE SCALE GENOMIC DNA]</scope>
    <source>
        <strain evidence="2 3">CA3A</strain>
    </source>
</reference>
<accession>A0ABR7YXA0</accession>
<feature type="domain" description="DUF4350" evidence="1">
    <location>
        <begin position="43"/>
        <end position="232"/>
    </location>
</feature>
<dbReference type="Proteomes" id="UP000805841">
    <property type="component" value="Unassembled WGS sequence"/>
</dbReference>
<evidence type="ECO:0000313" key="3">
    <source>
        <dbReference type="Proteomes" id="UP000805841"/>
    </source>
</evidence>
<sequence>MTARRTALLALALVVLGLGSYYLWSHLERVEETADSGPSPEALANPYLAAARFLRGQGLTVAYSGRSRFWAGLSPGASSVVLLADQRALSPAQVQQLLTWVQRGGRLAVVAHGLWNSQSASGGDLLLDTLRIRKSLSADLPNAPRAPATAQQPDLTYLYLENQTAPVRLGFDPAYHLEDPTDKAVAWANSRIATHLMQLAWGDGVITVLSDGALWRNERIGHYDNAWLLWYLNQDRNVTLVLSTTHEPWYSLLWRYFAQAGVAALALALAWCWHRAVRRGPILPAPDPARRSLAEHLRASATFALRHGGQQRLLQVLRQDLTQHAERHHPGFARLPIAEQWQLLGRLAGQPTAHIAQAMAPGRGNALSRRDFSERVAQLQRIRNAL</sequence>
<evidence type="ECO:0000313" key="2">
    <source>
        <dbReference type="EMBL" id="MBD1597828.1"/>
    </source>
</evidence>
<proteinExistence type="predicted"/>
<dbReference type="RefSeq" id="WP_190417536.1">
    <property type="nucleotide sequence ID" value="NZ_JAAOCA010000004.1"/>
</dbReference>
<keyword evidence="3" id="KW-1185">Reference proteome</keyword>
<comment type="caution">
    <text evidence="2">The sequence shown here is derived from an EMBL/GenBank/DDBJ whole genome shotgun (WGS) entry which is preliminary data.</text>
</comment>
<name>A0ABR7YXA0_9PSED</name>
<organism evidence="2 3">
    <name type="scientific">Pseudomonas typographi</name>
    <dbReference type="NCBI Taxonomy" id="2715964"/>
    <lineage>
        <taxon>Bacteria</taxon>
        <taxon>Pseudomonadati</taxon>
        <taxon>Pseudomonadota</taxon>
        <taxon>Gammaproteobacteria</taxon>
        <taxon>Pseudomonadales</taxon>
        <taxon>Pseudomonadaceae</taxon>
        <taxon>Pseudomonas</taxon>
    </lineage>
</organism>
<protein>
    <submittedName>
        <fullName evidence="2">DUF4350 domain-containing protein</fullName>
    </submittedName>
</protein>
<dbReference type="EMBL" id="JAAOCA010000004">
    <property type="protein sequence ID" value="MBD1597828.1"/>
    <property type="molecule type" value="Genomic_DNA"/>
</dbReference>
<dbReference type="InterPro" id="IPR025646">
    <property type="entry name" value="DUF4350"/>
</dbReference>
<dbReference type="Pfam" id="PF14258">
    <property type="entry name" value="DUF4350"/>
    <property type="match status" value="1"/>
</dbReference>